<evidence type="ECO:0000313" key="3">
    <source>
        <dbReference type="Proteomes" id="UP000887566"/>
    </source>
</evidence>
<keyword evidence="3" id="KW-1185">Reference proteome</keyword>
<dbReference type="WBParaSite" id="PSAMB.scaffold10510size4036.g33370.t1">
    <property type="protein sequence ID" value="PSAMB.scaffold10510size4036.g33370.t1"/>
    <property type="gene ID" value="PSAMB.scaffold10510size4036.g33370"/>
</dbReference>
<feature type="repeat" description="TPR" evidence="1">
    <location>
        <begin position="304"/>
        <end position="337"/>
    </location>
</feature>
<dbReference type="InterPro" id="IPR019734">
    <property type="entry name" value="TPR_rpt"/>
</dbReference>
<dbReference type="InterPro" id="IPR011990">
    <property type="entry name" value="TPR-like_helical_dom_sf"/>
</dbReference>
<feature type="compositionally biased region" description="Acidic residues" evidence="2">
    <location>
        <begin position="85"/>
        <end position="110"/>
    </location>
</feature>
<dbReference type="GO" id="GO:0006383">
    <property type="term" value="P:transcription by RNA polymerase III"/>
    <property type="evidence" value="ECO:0007669"/>
    <property type="project" value="InterPro"/>
</dbReference>
<dbReference type="AlphaFoldDB" id="A0A914UKH1"/>
<dbReference type="InterPro" id="IPR039340">
    <property type="entry name" value="Tfc4/TFIIIC-102/Sfc4"/>
</dbReference>
<dbReference type="PROSITE" id="PS50005">
    <property type="entry name" value="TPR"/>
    <property type="match status" value="1"/>
</dbReference>
<evidence type="ECO:0000256" key="2">
    <source>
        <dbReference type="SAM" id="MobiDB-lite"/>
    </source>
</evidence>
<evidence type="ECO:0000256" key="1">
    <source>
        <dbReference type="PROSITE-ProRule" id="PRU00339"/>
    </source>
</evidence>
<dbReference type="SUPFAM" id="SSF48452">
    <property type="entry name" value="TPR-like"/>
    <property type="match status" value="1"/>
</dbReference>
<feature type="compositionally biased region" description="Polar residues" evidence="2">
    <location>
        <begin position="22"/>
        <end position="35"/>
    </location>
</feature>
<keyword evidence="1" id="KW-0802">TPR repeat</keyword>
<sequence length="449" mass="50653">MASSGEDELQNLRPMLVHTEDASNQPSTSSGTGAQRQWFVQMEEGLEDDEDMGESRDPAYERALESYMRGEITYEEFVQTTGVTVDDDDDDDDGEGEEDEDEYVEVDDPSETPSSKKRRLRAEYLTGETAQLLASFKHDSDTMEYVGVEEGEGEDTMDDYEDDTDYQPGASSSPRKRRSQHLQGVASPRILQPTPALAHHRPGDEHRDEEKLLGIPDELRGKSLPKVQRRLPKPLEALLGQANVMHAKGSTQEAIDMLSEVIRQEPRNSESYKVLADIYNDMGDQDKALEYGLLSAHLDYKTPASEWARLGHLCEESDKWDQAAIVYGRAIRAEPANWQYYESRIRMLDVMELTSLAMKTRLAAVQNITNPADFAWLEQLVNSVVEYYTANSDEEKAANALESLLVRAKRRGIFLYGHLDRLVGMWMRLGGRYKEAAQAVFIHAAGDLD</sequence>
<feature type="compositionally biased region" description="Basic and acidic residues" evidence="2">
    <location>
        <begin position="201"/>
        <end position="221"/>
    </location>
</feature>
<dbReference type="PANTHER" id="PTHR23082">
    <property type="entry name" value="TRANSCRIPTION INITIATION FACTOR IIIC TFIIIC , POLYPEPTIDE 3-RELATED"/>
    <property type="match status" value="1"/>
</dbReference>
<reference evidence="4" key="1">
    <citation type="submission" date="2022-11" db="UniProtKB">
        <authorList>
            <consortium name="WormBaseParasite"/>
        </authorList>
    </citation>
    <scope>IDENTIFICATION</scope>
</reference>
<feature type="region of interest" description="Disordered" evidence="2">
    <location>
        <begin position="75"/>
        <end position="221"/>
    </location>
</feature>
<protein>
    <submittedName>
        <fullName evidence="4">Uncharacterized protein</fullName>
    </submittedName>
</protein>
<dbReference type="PANTHER" id="PTHR23082:SF0">
    <property type="entry name" value="GENERAL TRANSCRIPTION FACTOR 3C POLYPEPTIDE 3"/>
    <property type="match status" value="1"/>
</dbReference>
<feature type="compositionally biased region" description="Acidic residues" evidence="2">
    <location>
        <begin position="147"/>
        <end position="165"/>
    </location>
</feature>
<dbReference type="Gene3D" id="1.25.40.10">
    <property type="entry name" value="Tetratricopeptide repeat domain"/>
    <property type="match status" value="1"/>
</dbReference>
<name>A0A914UKH1_9BILA</name>
<feature type="region of interest" description="Disordered" evidence="2">
    <location>
        <begin position="1"/>
        <end position="60"/>
    </location>
</feature>
<evidence type="ECO:0000313" key="4">
    <source>
        <dbReference type="WBParaSite" id="PSAMB.scaffold10510size4036.g33370.t1"/>
    </source>
</evidence>
<dbReference type="Proteomes" id="UP000887566">
    <property type="component" value="Unplaced"/>
</dbReference>
<organism evidence="3 4">
    <name type="scientific">Plectus sambesii</name>
    <dbReference type="NCBI Taxonomy" id="2011161"/>
    <lineage>
        <taxon>Eukaryota</taxon>
        <taxon>Metazoa</taxon>
        <taxon>Ecdysozoa</taxon>
        <taxon>Nematoda</taxon>
        <taxon>Chromadorea</taxon>
        <taxon>Plectida</taxon>
        <taxon>Plectina</taxon>
        <taxon>Plectoidea</taxon>
        <taxon>Plectidae</taxon>
        <taxon>Plectus</taxon>
    </lineage>
</organism>
<accession>A0A914UKH1</accession>
<proteinExistence type="predicted"/>
<dbReference type="GO" id="GO:0000127">
    <property type="term" value="C:transcription factor TFIIIC complex"/>
    <property type="evidence" value="ECO:0007669"/>
    <property type="project" value="TreeGrafter"/>
</dbReference>
<dbReference type="SMART" id="SM00028">
    <property type="entry name" value="TPR"/>
    <property type="match status" value="3"/>
</dbReference>